<dbReference type="Pfam" id="PF00563">
    <property type="entry name" value="EAL"/>
    <property type="match status" value="1"/>
</dbReference>
<name>A0A8J7V0S3_9PROT</name>
<organism evidence="2 3">
    <name type="scientific">Marivibrio halodurans</name>
    <dbReference type="NCBI Taxonomy" id="2039722"/>
    <lineage>
        <taxon>Bacteria</taxon>
        <taxon>Pseudomonadati</taxon>
        <taxon>Pseudomonadota</taxon>
        <taxon>Alphaproteobacteria</taxon>
        <taxon>Rhodospirillales</taxon>
        <taxon>Rhodospirillaceae</taxon>
        <taxon>Marivibrio</taxon>
    </lineage>
</organism>
<dbReference type="Gene3D" id="3.20.20.450">
    <property type="entry name" value="EAL domain"/>
    <property type="match status" value="1"/>
</dbReference>
<evidence type="ECO:0000313" key="2">
    <source>
        <dbReference type="EMBL" id="MBP5855600.1"/>
    </source>
</evidence>
<reference evidence="2" key="1">
    <citation type="submission" date="2021-04" db="EMBL/GenBank/DDBJ databases">
        <authorList>
            <person name="Zhang D.-C."/>
        </authorList>
    </citation>
    <scope>NUCLEOTIDE SEQUENCE</scope>
    <source>
        <strain evidence="2">CGMCC 1.15697</strain>
    </source>
</reference>
<feature type="domain" description="EAL" evidence="1">
    <location>
        <begin position="284"/>
        <end position="525"/>
    </location>
</feature>
<keyword evidence="3" id="KW-1185">Reference proteome</keyword>
<dbReference type="InterPro" id="IPR035919">
    <property type="entry name" value="EAL_sf"/>
</dbReference>
<proteinExistence type="predicted"/>
<accession>A0A8J7V0S3</accession>
<sequence length="525" mass="57238">MSSSDATNDEDEADRTFQLYIDEGGEIGRARGACAEWLGLGADSTTGRNLAGFLAEESHFALSDILCSAIMRETLKRTVLWVRNKETGTIRGFDVTGGPQSFNDFYRLVLQPNPKLAHGPGARNSRAGFVKAVSNTLRAAEASRRDLGMTFVDLGDVSRLNAAKAVDEDAMRAFTDRVEDHLRRHSVDDTVGRVRPGRYGLVHEQGADLDGLHGAIEGEARDLDPRGDALSVRSSTVALSHDGLDEAEIDSALDHAVGEFEEAGLDAIIFDTLDASQAAYIERSRSRLETLRQALEGDTIVCAYRRVVHAEDLEQAHLHAEPRVVLAEDELGAAEILRLTAEDQDLRRAVDHAACRKLLTDPALEGLTIALDVAIRSMLDRDLIGMLLDYSRKMGRRKLILRLSGLAEVEIERVGALETLRRAGFQVALHGNEIGAVTESRLDQLPVDYILLDPSYGADVETLRHSVPSLNAMANRCLKHRVGVIVEGIVEGEAARLLTRMRGALLSGPYFGAARDHADTDATPP</sequence>
<evidence type="ECO:0000313" key="3">
    <source>
        <dbReference type="Proteomes" id="UP000672602"/>
    </source>
</evidence>
<comment type="caution">
    <text evidence="2">The sequence shown here is derived from an EMBL/GenBank/DDBJ whole genome shotgun (WGS) entry which is preliminary data.</text>
</comment>
<dbReference type="Proteomes" id="UP000672602">
    <property type="component" value="Unassembled WGS sequence"/>
</dbReference>
<dbReference type="InterPro" id="IPR001633">
    <property type="entry name" value="EAL_dom"/>
</dbReference>
<dbReference type="RefSeq" id="WP_210680179.1">
    <property type="nucleotide sequence ID" value="NZ_JAGMWN010000001.1"/>
</dbReference>
<evidence type="ECO:0000259" key="1">
    <source>
        <dbReference type="PROSITE" id="PS50883"/>
    </source>
</evidence>
<protein>
    <submittedName>
        <fullName evidence="2">EAL domain-containing protein</fullName>
    </submittedName>
</protein>
<dbReference type="SMART" id="SM00052">
    <property type="entry name" value="EAL"/>
    <property type="match status" value="1"/>
</dbReference>
<dbReference type="EMBL" id="JAGMWN010000001">
    <property type="protein sequence ID" value="MBP5855600.1"/>
    <property type="molecule type" value="Genomic_DNA"/>
</dbReference>
<dbReference type="AlphaFoldDB" id="A0A8J7V0S3"/>
<dbReference type="SUPFAM" id="SSF141868">
    <property type="entry name" value="EAL domain-like"/>
    <property type="match status" value="1"/>
</dbReference>
<gene>
    <name evidence="2" type="ORF">KAJ83_01155</name>
</gene>
<dbReference type="PROSITE" id="PS50883">
    <property type="entry name" value="EAL"/>
    <property type="match status" value="1"/>
</dbReference>